<dbReference type="EMBL" id="QPIW01000002">
    <property type="protein sequence ID" value="RDB07431.1"/>
    <property type="molecule type" value="Genomic_DNA"/>
</dbReference>
<keyword evidence="3" id="KW-1185">Reference proteome</keyword>
<evidence type="ECO:0000256" key="1">
    <source>
        <dbReference type="SAM" id="Phobius"/>
    </source>
</evidence>
<keyword evidence="1" id="KW-0472">Membrane</keyword>
<proteinExistence type="predicted"/>
<feature type="transmembrane region" description="Helical" evidence="1">
    <location>
        <begin position="12"/>
        <end position="34"/>
    </location>
</feature>
<keyword evidence="1" id="KW-0812">Transmembrane</keyword>
<feature type="transmembrane region" description="Helical" evidence="1">
    <location>
        <begin position="46"/>
        <end position="66"/>
    </location>
</feature>
<dbReference type="Proteomes" id="UP000253141">
    <property type="component" value="Unassembled WGS sequence"/>
</dbReference>
<accession>A0A369ICD2</accession>
<keyword evidence="1" id="KW-1133">Transmembrane helix</keyword>
<gene>
    <name evidence="2" type="ORF">DVG78_05370</name>
</gene>
<feature type="transmembrane region" description="Helical" evidence="1">
    <location>
        <begin position="163"/>
        <end position="188"/>
    </location>
</feature>
<evidence type="ECO:0000313" key="3">
    <source>
        <dbReference type="Proteomes" id="UP000253141"/>
    </source>
</evidence>
<feature type="transmembrane region" description="Helical" evidence="1">
    <location>
        <begin position="194"/>
        <end position="211"/>
    </location>
</feature>
<reference evidence="2 3" key="1">
    <citation type="submission" date="2018-07" db="EMBL/GenBank/DDBJ databases">
        <title>Genome analysis of Runella aurantiaca.</title>
        <authorList>
            <person name="Yang X."/>
        </authorList>
    </citation>
    <scope>NUCLEOTIDE SEQUENCE [LARGE SCALE GENOMIC DNA]</scope>
    <source>
        <strain evidence="2 3">YX9</strain>
    </source>
</reference>
<comment type="caution">
    <text evidence="2">The sequence shown here is derived from an EMBL/GenBank/DDBJ whole genome shotgun (WGS) entry which is preliminary data.</text>
</comment>
<feature type="transmembrane region" description="Helical" evidence="1">
    <location>
        <begin position="78"/>
        <end position="97"/>
    </location>
</feature>
<evidence type="ECO:0000313" key="2">
    <source>
        <dbReference type="EMBL" id="RDB07431.1"/>
    </source>
</evidence>
<name>A0A369ICD2_9BACT</name>
<protein>
    <submittedName>
        <fullName evidence="2">Uncharacterized protein</fullName>
    </submittedName>
</protein>
<sequence>MVKTTPKAYPLYPNLGYWFLIIILLVFGGFYHTYFSVFFEPKATIIHVHFGLMTAWVVMLIVQPFLIKYKKKAWHRRVGKVSYVLVPLLLISAFLMTKHGYFVYMDLIAKEAVKGIPKYTQEELLHLSAKYQALPMFYLFWLGLFYTLAILNRKSTYVHARYMLAAALTVLGPTIDRIWFMVVGISIFPFGIPVETFAFVLIIILLTYLLWLDNKAGRNTKTLEICLVIYSISQGLYFIAQDMVWWEQFMTLIMGAESL</sequence>
<feature type="transmembrane region" description="Helical" evidence="1">
    <location>
        <begin position="133"/>
        <end position="151"/>
    </location>
</feature>
<organism evidence="2 3">
    <name type="scientific">Runella aurantiaca</name>
    <dbReference type="NCBI Taxonomy" id="2282308"/>
    <lineage>
        <taxon>Bacteria</taxon>
        <taxon>Pseudomonadati</taxon>
        <taxon>Bacteroidota</taxon>
        <taxon>Cytophagia</taxon>
        <taxon>Cytophagales</taxon>
        <taxon>Spirosomataceae</taxon>
        <taxon>Runella</taxon>
    </lineage>
</organism>
<feature type="transmembrane region" description="Helical" evidence="1">
    <location>
        <begin position="223"/>
        <end position="240"/>
    </location>
</feature>
<dbReference type="AlphaFoldDB" id="A0A369ICD2"/>